<dbReference type="InterPro" id="IPR008756">
    <property type="entry name" value="Peptidase_M56"/>
</dbReference>
<dbReference type="AlphaFoldDB" id="N2A3P6"/>
<evidence type="ECO:0000256" key="1">
    <source>
        <dbReference type="SAM" id="Phobius"/>
    </source>
</evidence>
<proteinExistence type="predicted"/>
<keyword evidence="1" id="KW-0812">Transmembrane</keyword>
<dbReference type="SUPFAM" id="SSF69318">
    <property type="entry name" value="Integrin alpha N-terminal domain"/>
    <property type="match status" value="1"/>
</dbReference>
<accession>N2A3P6</accession>
<dbReference type="Proteomes" id="UP000012589">
    <property type="component" value="Unassembled WGS sequence"/>
</dbReference>
<keyword evidence="1" id="KW-0472">Membrane</keyword>
<dbReference type="InterPro" id="IPR028994">
    <property type="entry name" value="Integrin_alpha_N"/>
</dbReference>
<keyword evidence="1" id="KW-1133">Transmembrane helix</keyword>
<protein>
    <recommendedName>
        <fullName evidence="2">Peptidase M56 domain-containing protein</fullName>
    </recommendedName>
</protein>
<organism evidence="3 4">
    <name type="scientific">Eubacterium plexicaudatum ASF492</name>
    <dbReference type="NCBI Taxonomy" id="1235802"/>
    <lineage>
        <taxon>Bacteria</taxon>
        <taxon>Bacillati</taxon>
        <taxon>Bacillota</taxon>
        <taxon>Clostridia</taxon>
        <taxon>Eubacteriales</taxon>
        <taxon>Eubacteriaceae</taxon>
        <taxon>Eubacterium</taxon>
    </lineage>
</organism>
<dbReference type="EMBL" id="AQFT01000140">
    <property type="protein sequence ID" value="EMZ20710.1"/>
    <property type="molecule type" value="Genomic_DNA"/>
</dbReference>
<keyword evidence="4" id="KW-1185">Reference proteome</keyword>
<dbReference type="STRING" id="1235802.C823_04827"/>
<dbReference type="CDD" id="cd07341">
    <property type="entry name" value="M56_BlaR1_MecR1_like"/>
    <property type="match status" value="1"/>
</dbReference>
<dbReference type="PATRIC" id="fig|1235802.3.peg.5083"/>
<name>N2A3P6_9FIRM</name>
<dbReference type="InterPro" id="IPR052173">
    <property type="entry name" value="Beta-lactam_resp_regulator"/>
</dbReference>
<sequence length="641" mass="72880">MIGMVFRLWAMGLRAGLLIGIVLAVRACLKKYPRIYSYCLWIPVGLRLLCPIWIESPFGLLPDLSVIGYQKEVISEQDKANERIRTGQIPEDAVGTTESSVEGLAQKQYQDEPVNAQGQTGRNIGTAEKQGLWTLFTELVKGEERFVNADFYKPAVVFYLIVSMGFMAYYLARYVRIGYKLRAAVWKQDNIWLNGEMRSPFVMGVIAPKIYLPYGYFNDNGSGAASDGICRYERNYILEHEQTHIRHHDPLICMVGMLCICLHWWNPLVWLAVSKMQEDMEMFCDETVLASASLWERKDYANALLSYAVKESGLGIGPAFGESYTEKRIKNLMSGRKKHGKLSFAAVFVVVLCAATLFMIPQNTGTGQAKRRSDSKPVRTTPFAYVEYTGYLDACTQWTGHTAFVGQDYDGDGRTDRVFRTYEKDSQYCRYRILFGNNTVLEFEKDVYMDGMPTVKAVDLNGDGVNEIILLLQYGASTDMRTFGDFAVFEKTEGDVYVQAKLPFLESEQGYSMVMPIRYEKKREQLLAVSPDGMDDDTKVPKGVPINVPISDWLWVDARYQELFSDVSAGSVVWDIFLIEDGQEVKLACKVHLFDKWSDYGLILVLGYEEGRYVVEEVMAAQDEFSNTLPDTRQTWNLSEY</sequence>
<feature type="domain" description="Peptidase M56" evidence="2">
    <location>
        <begin position="187"/>
        <end position="331"/>
    </location>
</feature>
<dbReference type="HOGENOM" id="CLU_426845_0_0_9"/>
<feature type="transmembrane region" description="Helical" evidence="1">
    <location>
        <begin position="151"/>
        <end position="172"/>
    </location>
</feature>
<evidence type="ECO:0000313" key="4">
    <source>
        <dbReference type="Proteomes" id="UP000012589"/>
    </source>
</evidence>
<dbReference type="PANTHER" id="PTHR34978">
    <property type="entry name" value="POSSIBLE SENSOR-TRANSDUCER PROTEIN BLAR"/>
    <property type="match status" value="1"/>
</dbReference>
<feature type="transmembrane region" description="Helical" evidence="1">
    <location>
        <begin position="251"/>
        <end position="273"/>
    </location>
</feature>
<evidence type="ECO:0000313" key="3">
    <source>
        <dbReference type="EMBL" id="EMZ20710.1"/>
    </source>
</evidence>
<dbReference type="eggNOG" id="COG4219">
    <property type="taxonomic scope" value="Bacteria"/>
</dbReference>
<feature type="transmembrane region" description="Helical" evidence="1">
    <location>
        <begin position="6"/>
        <end position="28"/>
    </location>
</feature>
<dbReference type="PANTHER" id="PTHR34978:SF3">
    <property type="entry name" value="SLR0241 PROTEIN"/>
    <property type="match status" value="1"/>
</dbReference>
<gene>
    <name evidence="3" type="ORF">C823_04827</name>
</gene>
<evidence type="ECO:0000259" key="2">
    <source>
        <dbReference type="Pfam" id="PF05569"/>
    </source>
</evidence>
<reference evidence="3 4" key="1">
    <citation type="journal article" date="2014" name="Genome Announc.">
        <title>Draft genome sequences of the altered schaedler flora, a defined bacterial community from gnotobiotic mice.</title>
        <authorList>
            <person name="Wannemuehler M.J."/>
            <person name="Overstreet A.M."/>
            <person name="Ward D.V."/>
            <person name="Phillips G.J."/>
        </authorList>
    </citation>
    <scope>NUCLEOTIDE SEQUENCE [LARGE SCALE GENOMIC DNA]</scope>
    <source>
        <strain evidence="3 4">ASF492</strain>
    </source>
</reference>
<feature type="transmembrane region" description="Helical" evidence="1">
    <location>
        <begin position="342"/>
        <end position="360"/>
    </location>
</feature>
<dbReference type="Pfam" id="PF05569">
    <property type="entry name" value="Peptidase_M56"/>
    <property type="match status" value="1"/>
</dbReference>
<dbReference type="OrthoDB" id="9804799at2"/>
<comment type="caution">
    <text evidence="3">The sequence shown here is derived from an EMBL/GenBank/DDBJ whole genome shotgun (WGS) entry which is preliminary data.</text>
</comment>